<dbReference type="EMBL" id="CP060775">
    <property type="protein sequence ID" value="QQK43220.1"/>
    <property type="molecule type" value="Genomic_DNA"/>
</dbReference>
<name>A0A7T7BKJ6_PENDI</name>
<dbReference type="AlphaFoldDB" id="A0A7T7BKJ6"/>
<protein>
    <submittedName>
        <fullName evidence="2">Uncharacterized protein</fullName>
    </submittedName>
</protein>
<gene>
    <name evidence="2" type="ORF">Pdw03_7121</name>
</gene>
<evidence type="ECO:0000256" key="1">
    <source>
        <dbReference type="SAM" id="MobiDB-lite"/>
    </source>
</evidence>
<reference evidence="2 3" key="1">
    <citation type="submission" date="2020-08" db="EMBL/GenBank/DDBJ databases">
        <title>The completed genome sequence of the pathogenic ascomycete fungus Penicillium digitatum.</title>
        <authorList>
            <person name="Wang M."/>
        </authorList>
    </citation>
    <scope>NUCLEOTIDE SEQUENCE [LARGE SCALE GENOMIC DNA]</scope>
    <source>
        <strain evidence="2 3">PdW03</strain>
    </source>
</reference>
<evidence type="ECO:0000313" key="3">
    <source>
        <dbReference type="Proteomes" id="UP000595662"/>
    </source>
</evidence>
<accession>A0A7T7BKJ6</accession>
<evidence type="ECO:0000313" key="2">
    <source>
        <dbReference type="EMBL" id="QQK43220.1"/>
    </source>
</evidence>
<sequence length="84" mass="9359">MECGKLWWSLTLGAPVCFNTITTASLNCFLRSLYLKVKFKNARNSSPTIARKSQDPRRNLSGRLPHASPLSQPTNASILNRNTP</sequence>
<feature type="region of interest" description="Disordered" evidence="1">
    <location>
        <begin position="44"/>
        <end position="84"/>
    </location>
</feature>
<feature type="compositionally biased region" description="Polar residues" evidence="1">
    <location>
        <begin position="69"/>
        <end position="84"/>
    </location>
</feature>
<dbReference type="RefSeq" id="XP_065956646.1">
    <property type="nucleotide sequence ID" value="XM_066101563.1"/>
</dbReference>
<dbReference type="Proteomes" id="UP000595662">
    <property type="component" value="Chromosome 2"/>
</dbReference>
<proteinExistence type="predicted"/>
<dbReference type="GeneID" id="90952937"/>
<organism evidence="2 3">
    <name type="scientific">Penicillium digitatum</name>
    <name type="common">Green mold</name>
    <dbReference type="NCBI Taxonomy" id="36651"/>
    <lineage>
        <taxon>Eukaryota</taxon>
        <taxon>Fungi</taxon>
        <taxon>Dikarya</taxon>
        <taxon>Ascomycota</taxon>
        <taxon>Pezizomycotina</taxon>
        <taxon>Eurotiomycetes</taxon>
        <taxon>Eurotiomycetidae</taxon>
        <taxon>Eurotiales</taxon>
        <taxon>Aspergillaceae</taxon>
        <taxon>Penicillium</taxon>
    </lineage>
</organism>